<dbReference type="PROSITE" id="PS50111">
    <property type="entry name" value="CHEMOTAXIS_TRANSDUC_2"/>
    <property type="match status" value="1"/>
</dbReference>
<keyword evidence="1 3" id="KW-0807">Transducer</keyword>
<dbReference type="GO" id="GO:0016020">
    <property type="term" value="C:membrane"/>
    <property type="evidence" value="ECO:0007669"/>
    <property type="project" value="InterPro"/>
</dbReference>
<dbReference type="SMART" id="SM00283">
    <property type="entry name" value="MA"/>
    <property type="match status" value="1"/>
</dbReference>
<evidence type="ECO:0000313" key="7">
    <source>
        <dbReference type="EMBL" id="KAA0259486.1"/>
    </source>
</evidence>
<dbReference type="PANTHER" id="PTHR32089">
    <property type="entry name" value="METHYL-ACCEPTING CHEMOTAXIS PROTEIN MCPB"/>
    <property type="match status" value="1"/>
</dbReference>
<evidence type="ECO:0000259" key="6">
    <source>
        <dbReference type="PROSITE" id="PS50885"/>
    </source>
</evidence>
<dbReference type="CDD" id="cd11386">
    <property type="entry name" value="MCP_signal"/>
    <property type="match status" value="1"/>
</dbReference>
<keyword evidence="8" id="KW-1185">Reference proteome</keyword>
<dbReference type="Pfam" id="PF00015">
    <property type="entry name" value="MCPsignal"/>
    <property type="match status" value="1"/>
</dbReference>
<protein>
    <submittedName>
        <fullName evidence="7">Methyl-accepting chemotaxis protein</fullName>
    </submittedName>
</protein>
<dbReference type="Proteomes" id="UP000322876">
    <property type="component" value="Unassembled WGS sequence"/>
</dbReference>
<dbReference type="InterPro" id="IPR003660">
    <property type="entry name" value="HAMP_dom"/>
</dbReference>
<dbReference type="OrthoDB" id="9791237at2"/>
<reference evidence="7 8" key="1">
    <citation type="submission" date="2019-06" db="EMBL/GenBank/DDBJ databases">
        <title>Genomic insights into carbon and energy metabolism of Deferribacter autotrophicus revealed new metabolic traits in the phylum Deferribacteres.</title>
        <authorList>
            <person name="Slobodkin A.I."/>
            <person name="Slobodkina G.B."/>
            <person name="Allioux M."/>
            <person name="Alain K."/>
            <person name="Jebbar M."/>
            <person name="Shadrin V."/>
            <person name="Kublanov I.V."/>
            <person name="Toshchakov S.V."/>
            <person name="Bonch-Osmolovskaya E.A."/>
        </authorList>
    </citation>
    <scope>NUCLEOTIDE SEQUENCE [LARGE SCALE GENOMIC DNA]</scope>
    <source>
        <strain evidence="7 8">SL50</strain>
    </source>
</reference>
<dbReference type="CDD" id="cd06225">
    <property type="entry name" value="HAMP"/>
    <property type="match status" value="1"/>
</dbReference>
<organism evidence="7 8">
    <name type="scientific">Deferribacter autotrophicus</name>
    <dbReference type="NCBI Taxonomy" id="500465"/>
    <lineage>
        <taxon>Bacteria</taxon>
        <taxon>Pseudomonadati</taxon>
        <taxon>Deferribacterota</taxon>
        <taxon>Deferribacteres</taxon>
        <taxon>Deferribacterales</taxon>
        <taxon>Deferribacteraceae</taxon>
        <taxon>Deferribacter</taxon>
    </lineage>
</organism>
<name>A0A5A8F5T0_9BACT</name>
<accession>A0A5A8F5T0</accession>
<evidence type="ECO:0000256" key="3">
    <source>
        <dbReference type="PROSITE-ProRule" id="PRU00284"/>
    </source>
</evidence>
<dbReference type="SUPFAM" id="SSF58104">
    <property type="entry name" value="Methyl-accepting chemotaxis protein (MCP) signaling domain"/>
    <property type="match status" value="1"/>
</dbReference>
<evidence type="ECO:0000256" key="1">
    <source>
        <dbReference type="ARBA" id="ARBA00023224"/>
    </source>
</evidence>
<dbReference type="InterPro" id="IPR004089">
    <property type="entry name" value="MCPsignal_dom"/>
</dbReference>
<feature type="domain" description="HAMP" evidence="6">
    <location>
        <begin position="88"/>
        <end position="142"/>
    </location>
</feature>
<gene>
    <name evidence="7" type="ORF">FHQ18_01015</name>
</gene>
<evidence type="ECO:0000259" key="5">
    <source>
        <dbReference type="PROSITE" id="PS50111"/>
    </source>
</evidence>
<comment type="similarity">
    <text evidence="2">Belongs to the methyl-accepting chemotaxis (MCP) protein family.</text>
</comment>
<keyword evidence="4" id="KW-0472">Membrane</keyword>
<evidence type="ECO:0000256" key="2">
    <source>
        <dbReference type="ARBA" id="ARBA00029447"/>
    </source>
</evidence>
<dbReference type="GO" id="GO:0007165">
    <property type="term" value="P:signal transduction"/>
    <property type="evidence" value="ECO:0007669"/>
    <property type="project" value="UniProtKB-KW"/>
</dbReference>
<dbReference type="PROSITE" id="PS50885">
    <property type="entry name" value="HAMP"/>
    <property type="match status" value="1"/>
</dbReference>
<comment type="caution">
    <text evidence="7">The sequence shown here is derived from an EMBL/GenBank/DDBJ whole genome shotgun (WGS) entry which is preliminary data.</text>
</comment>
<dbReference type="SMART" id="SM00304">
    <property type="entry name" value="HAMP"/>
    <property type="match status" value="2"/>
</dbReference>
<dbReference type="Gene3D" id="1.10.287.950">
    <property type="entry name" value="Methyl-accepting chemotaxis protein"/>
    <property type="match status" value="1"/>
</dbReference>
<dbReference type="AlphaFoldDB" id="A0A5A8F5T0"/>
<keyword evidence="4" id="KW-0812">Transmembrane</keyword>
<feature type="transmembrane region" description="Helical" evidence="4">
    <location>
        <begin position="66"/>
        <end position="90"/>
    </location>
</feature>
<evidence type="ECO:0000256" key="4">
    <source>
        <dbReference type="SAM" id="Phobius"/>
    </source>
</evidence>
<proteinExistence type="inferred from homology"/>
<keyword evidence="4" id="KW-1133">Transmembrane helix</keyword>
<evidence type="ECO:0000313" key="8">
    <source>
        <dbReference type="Proteomes" id="UP000322876"/>
    </source>
</evidence>
<feature type="transmembrane region" description="Helical" evidence="4">
    <location>
        <begin position="20"/>
        <end position="41"/>
    </location>
</feature>
<dbReference type="PANTHER" id="PTHR32089:SF112">
    <property type="entry name" value="LYSOZYME-LIKE PROTEIN-RELATED"/>
    <property type="match status" value="1"/>
</dbReference>
<dbReference type="EMBL" id="VFJB01000001">
    <property type="protein sequence ID" value="KAA0259486.1"/>
    <property type="molecule type" value="Genomic_DNA"/>
</dbReference>
<feature type="domain" description="Methyl-accepting transducer" evidence="5">
    <location>
        <begin position="147"/>
        <end position="383"/>
    </location>
</feature>
<sequence>MKNLYLFLEKNLFNSVTKKLVGNISVLVLLQLINIAVFFNIKSKLLSYAEEGNIALIRKVLQDGSLYFIVISVVSIFVAFFLIYFLRFLILVPLKKVIKIFNEIGRGEGDLSQDLPVITYDEFRGLSDSYNEFIRKLREIIDNVRSHGILIAISSAKVKAKIGQATINAEKQNELAQFIFNASNEANIAICEVTKNTQYVTETTKENLDSAKDSLVKMNSIADKVNKINEQFQHFVSVVDMLSLSSEKIKGVLGLIQDIADQTNLLALNAAIEAARAGEHGRGFAVVADEVRKLAEKVKDATDEINQNIKNMIDNVNATKGESEHIVKDVKEATVVIDKTAKQFEKMINDFENNSDQLLKIASAIEELSITNDEIHKNVEEIHSLSKDVLDKMNEANIATDELNKETQLMQVLVSKFKTGAGECKFESILNIGMKYRDLCYERIKSLKDRGINVFDINYIPIPDTNPQKYKTSYDSYFEKELQPIYDKGVEEVPGGIFMLCVDKNGYAPTHNSKYSKQLTGNYEADLINSRDKRIYNDPTGISAAKNREKFLLQTYMRDTGEILCDLSFPIFIDGNHWGAIRIGFDPKEAFCLGK</sequence>